<accession>A0A445BV40</accession>
<evidence type="ECO:0000313" key="1">
    <source>
        <dbReference type="EMBL" id="RYR42468.1"/>
    </source>
</evidence>
<reference evidence="1 2" key="1">
    <citation type="submission" date="2019-01" db="EMBL/GenBank/DDBJ databases">
        <title>Sequencing of cultivated peanut Arachis hypogaea provides insights into genome evolution and oil improvement.</title>
        <authorList>
            <person name="Chen X."/>
        </authorList>
    </citation>
    <scope>NUCLEOTIDE SEQUENCE [LARGE SCALE GENOMIC DNA]</scope>
    <source>
        <strain evidence="2">cv. Fuhuasheng</strain>
        <tissue evidence="1">Leaves</tissue>
    </source>
</reference>
<sequence length="67" mass="7353">MDAMAATFTDEPKQQGILDQAIATSPQAFSRLGALGGLLHNCKHHFSQEDVLSLHIQELDTCITRCQ</sequence>
<protein>
    <submittedName>
        <fullName evidence="1">Uncharacterized protein</fullName>
    </submittedName>
</protein>
<gene>
    <name evidence="1" type="ORF">Ahy_A08g038954</name>
</gene>
<keyword evidence="2" id="KW-1185">Reference proteome</keyword>
<organism evidence="1 2">
    <name type="scientific">Arachis hypogaea</name>
    <name type="common">Peanut</name>
    <dbReference type="NCBI Taxonomy" id="3818"/>
    <lineage>
        <taxon>Eukaryota</taxon>
        <taxon>Viridiplantae</taxon>
        <taxon>Streptophyta</taxon>
        <taxon>Embryophyta</taxon>
        <taxon>Tracheophyta</taxon>
        <taxon>Spermatophyta</taxon>
        <taxon>Magnoliopsida</taxon>
        <taxon>eudicotyledons</taxon>
        <taxon>Gunneridae</taxon>
        <taxon>Pentapetalae</taxon>
        <taxon>rosids</taxon>
        <taxon>fabids</taxon>
        <taxon>Fabales</taxon>
        <taxon>Fabaceae</taxon>
        <taxon>Papilionoideae</taxon>
        <taxon>50 kb inversion clade</taxon>
        <taxon>dalbergioids sensu lato</taxon>
        <taxon>Dalbergieae</taxon>
        <taxon>Pterocarpus clade</taxon>
        <taxon>Arachis</taxon>
    </lineage>
</organism>
<dbReference type="AlphaFoldDB" id="A0A445BV40"/>
<name>A0A445BV40_ARAHY</name>
<evidence type="ECO:0000313" key="2">
    <source>
        <dbReference type="Proteomes" id="UP000289738"/>
    </source>
</evidence>
<dbReference type="EMBL" id="SDMP01000008">
    <property type="protein sequence ID" value="RYR42468.1"/>
    <property type="molecule type" value="Genomic_DNA"/>
</dbReference>
<proteinExistence type="predicted"/>
<dbReference type="Proteomes" id="UP000289738">
    <property type="component" value="Chromosome A08"/>
</dbReference>
<comment type="caution">
    <text evidence="1">The sequence shown here is derived from an EMBL/GenBank/DDBJ whole genome shotgun (WGS) entry which is preliminary data.</text>
</comment>